<evidence type="ECO:0000256" key="1">
    <source>
        <dbReference type="SAM" id="MobiDB-lite"/>
    </source>
</evidence>
<reference evidence="4" key="1">
    <citation type="submission" date="2016-10" db="EMBL/GenBank/DDBJ databases">
        <authorList>
            <person name="Varghese N."/>
            <person name="Submissions S."/>
        </authorList>
    </citation>
    <scope>NUCLEOTIDE SEQUENCE [LARGE SCALE GENOMIC DNA]</scope>
    <source>
        <strain evidence="4">CGMCC 1.9150</strain>
    </source>
</reference>
<dbReference type="RefSeq" id="WP_089713375.1">
    <property type="nucleotide sequence ID" value="NZ_FOBC01000011.1"/>
</dbReference>
<evidence type="ECO:0000313" key="3">
    <source>
        <dbReference type="EMBL" id="SEL52458.1"/>
    </source>
</evidence>
<name>A0A1H7QXL5_9GAMM</name>
<feature type="region of interest" description="Disordered" evidence="1">
    <location>
        <begin position="703"/>
        <end position="740"/>
    </location>
</feature>
<feature type="chain" id="PRO_5011726077" evidence="2">
    <location>
        <begin position="21"/>
        <end position="740"/>
    </location>
</feature>
<dbReference type="Proteomes" id="UP000198807">
    <property type="component" value="Unassembled WGS sequence"/>
</dbReference>
<gene>
    <name evidence="3" type="ORF">SAMN04488129_11178</name>
</gene>
<keyword evidence="2" id="KW-0732">Signal</keyword>
<accession>A0A1H7QXL5</accession>
<evidence type="ECO:0000313" key="4">
    <source>
        <dbReference type="Proteomes" id="UP000198807"/>
    </source>
</evidence>
<organism evidence="3 4">
    <name type="scientific">Halomonas daqiaonensis</name>
    <dbReference type="NCBI Taxonomy" id="650850"/>
    <lineage>
        <taxon>Bacteria</taxon>
        <taxon>Pseudomonadati</taxon>
        <taxon>Pseudomonadota</taxon>
        <taxon>Gammaproteobacteria</taxon>
        <taxon>Oceanospirillales</taxon>
        <taxon>Halomonadaceae</taxon>
        <taxon>Halomonas</taxon>
    </lineage>
</organism>
<evidence type="ECO:0000256" key="2">
    <source>
        <dbReference type="SAM" id="SignalP"/>
    </source>
</evidence>
<feature type="signal peptide" evidence="2">
    <location>
        <begin position="1"/>
        <end position="20"/>
    </location>
</feature>
<proteinExistence type="predicted"/>
<protein>
    <submittedName>
        <fullName evidence="3">Uncharacterized protein</fullName>
    </submittedName>
</protein>
<feature type="compositionally biased region" description="Low complexity" evidence="1">
    <location>
        <begin position="727"/>
        <end position="740"/>
    </location>
</feature>
<dbReference type="STRING" id="650850.SAMN04488129_11178"/>
<sequence length="740" mass="80210">MKYLLPAVVALLIPAAAAHADWPHPLVWSCDKPGTDLVEPQWCYEQGERQPVVDTTKWLVEESADWLEKLRAPPPVIPTVPHRSAQAYYIELLSDGEKAKTPLGPNTLSSTEIDTIVHGVFPPDANILGDDVAITQLPIFMWLNSAAAMPAGDWRNPCGRWLRGGLAQAFGSLAAERLDGVDVADRWLRMGTGFHPYLDLSLHTPWDFDGSGEEDPGCQTEAGFNLSREITTADLTRALGQPNALFFTRLAGLVYGGAGHLDFELNSLLQIARSLPPGIQAEPDRLGVVQALDRTLRTWFPRGLYEAYPTVAAGFTRQIGGQTRGRVFFTEEAPIRAALGETIASEVVVVRPLATELFTVFLPAAPDHRVRIEVEVEPVDAAAVRDVHLLVNGKPRRDHFNLPRWTKIVESVPKLSKIYVAAAAAPESLDSLEPEEVRVKVTLTSVGECTPDLMTAMTNPRSLEAIGQMGDALGLGDGDMPGKLMEMLGALTGANEPADPALSPATGELSIVIGGREAGGAICADPLAAVQRSDEPSARDVALSFYTPGPSATMNTYDAMIVAHDGWEGWPANAQLQLHLRLPGVAPEELEAGSSYPARLLGLQRTGFFPIWSRYEGEFHPYFPYQEAFTGWSEFANAGPLAGTVWIDTIEGGRVSGRLLLEGEAEMARVEHTMEETGEATPSFSWEGEVTMEPVSIEAEFTIPAQEEGRQRMRGGVFVRPARVATDESTGTDDGSTPSR</sequence>
<dbReference type="EMBL" id="FOBC01000011">
    <property type="protein sequence ID" value="SEL52458.1"/>
    <property type="molecule type" value="Genomic_DNA"/>
</dbReference>
<keyword evidence="4" id="KW-1185">Reference proteome</keyword>
<dbReference type="AlphaFoldDB" id="A0A1H7QXL5"/>